<dbReference type="PRINTS" id="PR00416">
    <property type="entry name" value="EUTPISMRASEI"/>
</dbReference>
<dbReference type="EMBL" id="JBHLTL010000001">
    <property type="protein sequence ID" value="MFC0587975.1"/>
    <property type="molecule type" value="Genomic_DNA"/>
</dbReference>
<evidence type="ECO:0000256" key="6">
    <source>
        <dbReference type="ARBA" id="ARBA00023235"/>
    </source>
</evidence>
<proteinExistence type="inferred from homology"/>
<accession>A0ABV6PDS6</accession>
<dbReference type="SUPFAM" id="SSF55869">
    <property type="entry name" value="DNA topoisomerase I domain"/>
    <property type="match status" value="1"/>
</dbReference>
<keyword evidence="10" id="KW-1185">Reference proteome</keyword>
<organism evidence="9 10">
    <name type="scientific">Novosphingobium aquiterrae</name>
    <dbReference type="NCBI Taxonomy" id="624388"/>
    <lineage>
        <taxon>Bacteria</taxon>
        <taxon>Pseudomonadati</taxon>
        <taxon>Pseudomonadota</taxon>
        <taxon>Alphaproteobacteria</taxon>
        <taxon>Sphingomonadales</taxon>
        <taxon>Sphingomonadaceae</taxon>
        <taxon>Novosphingobium</taxon>
    </lineage>
</organism>
<dbReference type="Gene3D" id="1.10.132.120">
    <property type="match status" value="1"/>
</dbReference>
<name>A0ABV6PDS6_9SPHN</name>
<keyword evidence="6" id="KW-0413">Isomerase</keyword>
<dbReference type="PROSITE" id="PS52038">
    <property type="entry name" value="TOPO_IB_2"/>
    <property type="match status" value="1"/>
</dbReference>
<evidence type="ECO:0000256" key="5">
    <source>
        <dbReference type="ARBA" id="ARBA00023125"/>
    </source>
</evidence>
<dbReference type="Proteomes" id="UP001589943">
    <property type="component" value="Unassembled WGS sequence"/>
</dbReference>
<dbReference type="InterPro" id="IPR035447">
    <property type="entry name" value="DNA_topo_I_N_sf"/>
</dbReference>
<sequence length="343" mass="38405">MSKPRSIRAGTTRLIFVDDSLPGITRRKAGRGWAYFDPHGQRITRRDEIERLNRIALPPAYRDAWFCPADNGHILAIGYDDKGRKQYRYHPDFRNHKEGEKFDGCAAFGRLLPLIRQRVEADLAAPQLTRERAIASIVRLLDTGGIRIGNEAYAQANKSFGATTLRMRHARASGNVLTLRFRAKSGKDCQMTVTDKGLARFVRKMQDLPGQHLFQYLDDDGVPSPVGSADVNEYLRETAGADITAKNFRTWHASALGLEILAEAEGKVPIKALLEHVSARLGNTPAVARRSYIHPAVIALTERQEAFRANLELPRKTRWLSRHERALIDLLDEAPAAAKLLVA</sequence>
<dbReference type="Pfam" id="PF21338">
    <property type="entry name" value="Top1B_N_bact"/>
    <property type="match status" value="1"/>
</dbReference>
<dbReference type="Gene3D" id="3.30.66.10">
    <property type="entry name" value="DNA topoisomerase I domain"/>
    <property type="match status" value="1"/>
</dbReference>
<evidence type="ECO:0000256" key="3">
    <source>
        <dbReference type="ARBA" id="ARBA00012891"/>
    </source>
</evidence>
<feature type="domain" description="DNA topoisomerase I catalytic core eukaryotic-type" evidence="7">
    <location>
        <begin position="92"/>
        <end position="265"/>
    </location>
</feature>
<comment type="catalytic activity">
    <reaction evidence="1">
        <text>ATP-independent breakage of single-stranded DNA, followed by passage and rejoining.</text>
        <dbReference type="EC" id="5.6.2.1"/>
    </reaction>
</comment>
<feature type="domain" description="DNA topoisomerase IB N-terminal" evidence="8">
    <location>
        <begin position="32"/>
        <end position="80"/>
    </location>
</feature>
<comment type="caution">
    <text evidence="9">The sequence shown here is derived from an EMBL/GenBank/DDBJ whole genome shotgun (WGS) entry which is preliminary data.</text>
</comment>
<evidence type="ECO:0000256" key="4">
    <source>
        <dbReference type="ARBA" id="ARBA00023029"/>
    </source>
</evidence>
<evidence type="ECO:0000313" key="10">
    <source>
        <dbReference type="Proteomes" id="UP001589943"/>
    </source>
</evidence>
<keyword evidence="5" id="KW-0238">DNA-binding</keyword>
<evidence type="ECO:0000259" key="7">
    <source>
        <dbReference type="Pfam" id="PF01028"/>
    </source>
</evidence>
<evidence type="ECO:0000259" key="8">
    <source>
        <dbReference type="Pfam" id="PF21338"/>
    </source>
</evidence>
<dbReference type="Pfam" id="PF01028">
    <property type="entry name" value="Topoisom_I"/>
    <property type="match status" value="1"/>
</dbReference>
<evidence type="ECO:0000256" key="2">
    <source>
        <dbReference type="ARBA" id="ARBA00006645"/>
    </source>
</evidence>
<dbReference type="InterPro" id="IPR001631">
    <property type="entry name" value="TopoI"/>
</dbReference>
<protein>
    <recommendedName>
        <fullName evidence="3">DNA topoisomerase</fullName>
        <ecNumber evidence="3">5.6.2.1</ecNumber>
    </recommendedName>
</protein>
<dbReference type="InterPro" id="IPR049331">
    <property type="entry name" value="Top1B_N_bact"/>
</dbReference>
<dbReference type="EC" id="5.6.2.1" evidence="3"/>
<comment type="similarity">
    <text evidence="2">Belongs to the type IB topoisomerase family.</text>
</comment>
<keyword evidence="4" id="KW-0799">Topoisomerase</keyword>
<dbReference type="SUPFAM" id="SSF56349">
    <property type="entry name" value="DNA breaking-rejoining enzymes"/>
    <property type="match status" value="1"/>
</dbReference>
<evidence type="ECO:0000256" key="1">
    <source>
        <dbReference type="ARBA" id="ARBA00000213"/>
    </source>
</evidence>
<reference evidence="9 10" key="1">
    <citation type="submission" date="2024-09" db="EMBL/GenBank/DDBJ databases">
        <authorList>
            <person name="Sun Q."/>
            <person name="Mori K."/>
        </authorList>
    </citation>
    <scope>NUCLEOTIDE SEQUENCE [LARGE SCALE GENOMIC DNA]</scope>
    <source>
        <strain evidence="9 10">NCAIM B.02537</strain>
    </source>
</reference>
<gene>
    <name evidence="9" type="ORF">ACFFF7_00950</name>
</gene>
<dbReference type="InterPro" id="IPR014711">
    <property type="entry name" value="TopoI_cat_a-hlx-sub_euk"/>
</dbReference>
<dbReference type="InterPro" id="IPR011010">
    <property type="entry name" value="DNA_brk_join_enz"/>
</dbReference>
<dbReference type="InterPro" id="IPR013500">
    <property type="entry name" value="TopoI_cat_euk"/>
</dbReference>
<dbReference type="RefSeq" id="WP_379479493.1">
    <property type="nucleotide sequence ID" value="NZ_JBHLTL010000001.1"/>
</dbReference>
<evidence type="ECO:0000313" key="9">
    <source>
        <dbReference type="EMBL" id="MFC0587975.1"/>
    </source>
</evidence>
<dbReference type="Gene3D" id="3.90.15.10">
    <property type="entry name" value="Topoisomerase I, Chain A, domain 3"/>
    <property type="match status" value="1"/>
</dbReference>